<comment type="function">
    <text evidence="3">Probably deamidates glutamine residues to glutamate on methyl-accepting chemotaxis receptors (MCPs), playing an important role in chemotaxis.</text>
</comment>
<dbReference type="InterPro" id="IPR011324">
    <property type="entry name" value="Cytotoxic_necrot_fac-like_cat"/>
</dbReference>
<name>A0AAE3EFM2_9SPIR</name>
<dbReference type="InterPro" id="IPR038592">
    <property type="entry name" value="CheD-like_sf"/>
</dbReference>
<keyword evidence="1 3" id="KW-0145">Chemotaxis</keyword>
<dbReference type="InterPro" id="IPR005659">
    <property type="entry name" value="Chemorcpt_Glu_NH3ase_CheD"/>
</dbReference>
<protein>
    <recommendedName>
        <fullName evidence="3">Probable chemoreceptor glutamine deamidase CheD</fullName>
        <ecNumber evidence="3">3.5.1.44</ecNumber>
    </recommendedName>
</protein>
<dbReference type="PANTHER" id="PTHR35147">
    <property type="entry name" value="CHEMORECEPTOR GLUTAMINE DEAMIDASE CHED-RELATED"/>
    <property type="match status" value="1"/>
</dbReference>
<evidence type="ECO:0000256" key="1">
    <source>
        <dbReference type="ARBA" id="ARBA00022500"/>
    </source>
</evidence>
<dbReference type="Gene3D" id="3.30.1330.200">
    <property type="match status" value="1"/>
</dbReference>
<dbReference type="RefSeq" id="WP_230754752.1">
    <property type="nucleotide sequence ID" value="NZ_JAINWA010000001.1"/>
</dbReference>
<dbReference type="GO" id="GO:0006935">
    <property type="term" value="P:chemotaxis"/>
    <property type="evidence" value="ECO:0007669"/>
    <property type="project" value="UniProtKB-UniRule"/>
</dbReference>
<dbReference type="Pfam" id="PF03975">
    <property type="entry name" value="CheD"/>
    <property type="match status" value="1"/>
</dbReference>
<organism evidence="4 5">
    <name type="scientific">Teretinema zuelzerae</name>
    <dbReference type="NCBI Taxonomy" id="156"/>
    <lineage>
        <taxon>Bacteria</taxon>
        <taxon>Pseudomonadati</taxon>
        <taxon>Spirochaetota</taxon>
        <taxon>Spirochaetia</taxon>
        <taxon>Spirochaetales</taxon>
        <taxon>Treponemataceae</taxon>
        <taxon>Teretinema</taxon>
    </lineage>
</organism>
<reference evidence="4" key="1">
    <citation type="submission" date="2021-08" db="EMBL/GenBank/DDBJ databases">
        <title>Comparative analyses of Brucepasteria parasyntrophica and Teretinema zuelzerae.</title>
        <authorList>
            <person name="Song Y."/>
            <person name="Brune A."/>
        </authorList>
    </citation>
    <scope>NUCLEOTIDE SEQUENCE</scope>
    <source>
        <strain evidence="4">DSM 1903</strain>
    </source>
</reference>
<dbReference type="EC" id="3.5.1.44" evidence="3"/>
<sequence length="157" mass="17033">MLTVGIGEWIVSKNPEDVIKTYALGSCVAVMIYDVKLAVGGMIHIALPEASIDIEKSKRQPGYFADTGLPLMIEEMKKLGCVRMSVRVKIAGGASVMDDRGFFDIGKRNLLAVKKILWKSSLGAVGEDTGGEISRTVSLRVCDGETILNSGQREWTI</sequence>
<comment type="similarity">
    <text evidence="3">Belongs to the CheD family.</text>
</comment>
<keyword evidence="5" id="KW-1185">Reference proteome</keyword>
<dbReference type="EMBL" id="JAINWA010000001">
    <property type="protein sequence ID" value="MCD1653657.1"/>
    <property type="molecule type" value="Genomic_DNA"/>
</dbReference>
<keyword evidence="2 3" id="KW-0378">Hydrolase</keyword>
<comment type="caution">
    <text evidence="4">The sequence shown here is derived from an EMBL/GenBank/DDBJ whole genome shotgun (WGS) entry which is preliminary data.</text>
</comment>
<evidence type="ECO:0000256" key="2">
    <source>
        <dbReference type="ARBA" id="ARBA00022801"/>
    </source>
</evidence>
<gene>
    <name evidence="3" type="primary">cheD</name>
    <name evidence="4" type="ORF">K7J14_02955</name>
</gene>
<comment type="catalytic activity">
    <reaction evidence="3">
        <text>L-glutaminyl-[protein] + H2O = L-glutamyl-[protein] + NH4(+)</text>
        <dbReference type="Rhea" id="RHEA:16441"/>
        <dbReference type="Rhea" id="RHEA-COMP:10207"/>
        <dbReference type="Rhea" id="RHEA-COMP:10208"/>
        <dbReference type="ChEBI" id="CHEBI:15377"/>
        <dbReference type="ChEBI" id="CHEBI:28938"/>
        <dbReference type="ChEBI" id="CHEBI:29973"/>
        <dbReference type="ChEBI" id="CHEBI:30011"/>
        <dbReference type="EC" id="3.5.1.44"/>
    </reaction>
</comment>
<evidence type="ECO:0000313" key="5">
    <source>
        <dbReference type="Proteomes" id="UP001198163"/>
    </source>
</evidence>
<dbReference type="PANTHER" id="PTHR35147:SF1">
    <property type="entry name" value="CHEMORECEPTOR GLUTAMINE DEAMIDASE CHED-RELATED"/>
    <property type="match status" value="1"/>
</dbReference>
<evidence type="ECO:0000313" key="4">
    <source>
        <dbReference type="EMBL" id="MCD1653657.1"/>
    </source>
</evidence>
<dbReference type="AlphaFoldDB" id="A0AAE3EFM2"/>
<proteinExistence type="inferred from homology"/>
<dbReference type="GO" id="GO:0050568">
    <property type="term" value="F:protein-glutamine glutaminase activity"/>
    <property type="evidence" value="ECO:0007669"/>
    <property type="project" value="UniProtKB-UniRule"/>
</dbReference>
<dbReference type="HAMAP" id="MF_01440">
    <property type="entry name" value="CheD"/>
    <property type="match status" value="1"/>
</dbReference>
<evidence type="ECO:0000256" key="3">
    <source>
        <dbReference type="HAMAP-Rule" id="MF_01440"/>
    </source>
</evidence>
<accession>A0AAE3EFM2</accession>
<dbReference type="Proteomes" id="UP001198163">
    <property type="component" value="Unassembled WGS sequence"/>
</dbReference>
<dbReference type="SUPFAM" id="SSF64438">
    <property type="entry name" value="CNF1/YfiH-like putative cysteine hydrolases"/>
    <property type="match status" value="1"/>
</dbReference>
<dbReference type="CDD" id="cd16352">
    <property type="entry name" value="CheD"/>
    <property type="match status" value="1"/>
</dbReference>